<keyword evidence="5" id="KW-1185">Reference proteome</keyword>
<protein>
    <submittedName>
        <fullName evidence="3">Stress responsive alpha-beta barrel domain-containing protein</fullName>
    </submittedName>
</protein>
<evidence type="ECO:0000313" key="3">
    <source>
        <dbReference type="EMBL" id="KRU13552.1"/>
    </source>
</evidence>
<reference evidence="3" key="2">
    <citation type="submission" date="2015-10" db="EMBL/GenBank/DDBJ databases">
        <title>Improved Draft Genome Sequence of Clostridium pasteurianum Strain ATCC 6013 (DSM 525) Using a Hybrid Next-Generation Sequencing Approach.</title>
        <authorList>
            <person name="Pyne M.E."/>
            <person name="Utturkar S.M."/>
            <person name="Brown S.D."/>
            <person name="Moo-Young M."/>
            <person name="Chung D.A."/>
            <person name="Chou P.C."/>
        </authorList>
    </citation>
    <scope>NUCLEOTIDE SEQUENCE</scope>
    <source>
        <strain evidence="3">ATCC 6013</strain>
    </source>
</reference>
<dbReference type="RefSeq" id="WP_003440924.1">
    <property type="nucleotide sequence ID" value="NZ_ANZB01000001.1"/>
</dbReference>
<accession>A0A0H3J3G5</accession>
<dbReference type="InterPro" id="IPR011008">
    <property type="entry name" value="Dimeric_a/b-barrel"/>
</dbReference>
<proteinExistence type="predicted"/>
<dbReference type="KEGG" id="cpat:CLPA_c03480"/>
<organism evidence="2 5">
    <name type="scientific">Clostridium pasteurianum DSM 525 = ATCC 6013</name>
    <dbReference type="NCBI Taxonomy" id="1262449"/>
    <lineage>
        <taxon>Bacteria</taxon>
        <taxon>Bacillati</taxon>
        <taxon>Bacillota</taxon>
        <taxon>Clostridia</taxon>
        <taxon>Eubacteriales</taxon>
        <taxon>Clostridiaceae</taxon>
        <taxon>Clostridium</taxon>
    </lineage>
</organism>
<dbReference type="PROSITE" id="PS51502">
    <property type="entry name" value="S_R_A_B_BARREL"/>
    <property type="match status" value="1"/>
</dbReference>
<dbReference type="Proteomes" id="UP000030905">
    <property type="component" value="Chromosome"/>
</dbReference>
<dbReference type="Proteomes" id="UP000028042">
    <property type="component" value="Unassembled WGS sequence"/>
</dbReference>
<dbReference type="AlphaFoldDB" id="A0A0H3J3G5"/>
<dbReference type="EMBL" id="JPGY02000001">
    <property type="protein sequence ID" value="KRU13552.1"/>
    <property type="molecule type" value="Genomic_DNA"/>
</dbReference>
<dbReference type="InterPro" id="IPR013097">
    <property type="entry name" value="Dabb"/>
</dbReference>
<dbReference type="PATRIC" id="fig|1262449.3.peg.239"/>
<dbReference type="KEGG" id="cpae:CPAST_c03480"/>
<dbReference type="eggNOG" id="ENOG5032S1U">
    <property type="taxonomic scope" value="Bacteria"/>
</dbReference>
<evidence type="ECO:0000313" key="4">
    <source>
        <dbReference type="Proteomes" id="UP000028042"/>
    </source>
</evidence>
<evidence type="ECO:0000313" key="2">
    <source>
        <dbReference type="EMBL" id="AJA50436.1"/>
    </source>
</evidence>
<evidence type="ECO:0000259" key="1">
    <source>
        <dbReference type="PROSITE" id="PS51502"/>
    </source>
</evidence>
<reference evidence="2 5" key="1">
    <citation type="journal article" date="2015" name="Genome Announc.">
        <title>Complete Genome Sequence of the Nitrogen-Fixing and Solvent-Producing Clostridium pasteurianum DSM 525.</title>
        <authorList>
            <person name="Poehlein A."/>
            <person name="Grosse-Honebrink A."/>
            <person name="Zhang Y."/>
            <person name="Minton N.P."/>
            <person name="Daniel R."/>
        </authorList>
    </citation>
    <scope>NUCLEOTIDE SEQUENCE [LARGE SCALE GENOMIC DNA]</scope>
    <source>
        <strain evidence="2">DSM 525</strain>
        <strain evidence="5">DSM 525 / ATCC 6013</strain>
    </source>
</reference>
<dbReference type="Gene3D" id="3.30.70.100">
    <property type="match status" value="1"/>
</dbReference>
<feature type="domain" description="Stress-response A/B barrel" evidence="1">
    <location>
        <begin position="2"/>
        <end position="91"/>
    </location>
</feature>
<dbReference type="Pfam" id="PF07876">
    <property type="entry name" value="Dabb"/>
    <property type="match status" value="1"/>
</dbReference>
<dbReference type="PANTHER" id="PTHR37832">
    <property type="entry name" value="BLL2683 PROTEIN"/>
    <property type="match status" value="1"/>
</dbReference>
<name>A0A0H3J3G5_CLOPA</name>
<dbReference type="SUPFAM" id="SSF54909">
    <property type="entry name" value="Dimeric alpha+beta barrel"/>
    <property type="match status" value="1"/>
</dbReference>
<evidence type="ECO:0000313" key="5">
    <source>
        <dbReference type="Proteomes" id="UP000030905"/>
    </source>
</evidence>
<reference evidence="3 4" key="3">
    <citation type="journal article" name="Genome Announc.">
        <title>Improved Draft Genome Sequence of Clostridium pasteurianum Strain ATCC 6013 (DSM 525) Using a Hybrid Next-Generation Sequencing Approach.</title>
        <authorList>
            <person name="Pyne M.E."/>
            <person name="Utturkar S."/>
            <person name="Brown S.D."/>
            <person name="Moo-Young M."/>
            <person name="Chung D.A."/>
            <person name="Chou C.P."/>
        </authorList>
    </citation>
    <scope>NUCLEOTIDE SEQUENCE [LARGE SCALE GENOMIC DNA]</scope>
    <source>
        <strain evidence="3 4">ATCC 6013</strain>
    </source>
</reference>
<gene>
    <name evidence="2" type="ORF">CLPA_c03480</name>
    <name evidence="3" type="ORF">CP6013_02800</name>
</gene>
<sequence length="95" mass="11092">MIVNNLFIRLKERNNENIEKTRVILLSMKGKIETLLDLKVEIDISKGDYDLMLITKYNSINDLNAYLSHPVHIEVAKYIVNILDNQVSLRYKSLD</sequence>
<dbReference type="PANTHER" id="PTHR37832:SF1">
    <property type="entry name" value="STRESS-RESPONSE A_B BARREL DOMAIN-CONTAINING PROTEIN"/>
    <property type="match status" value="1"/>
</dbReference>
<dbReference type="GeneID" id="93072592"/>
<dbReference type="EMBL" id="CP009268">
    <property type="protein sequence ID" value="AJA50436.1"/>
    <property type="molecule type" value="Genomic_DNA"/>
</dbReference>
<dbReference type="SMART" id="SM00886">
    <property type="entry name" value="Dabb"/>
    <property type="match status" value="1"/>
</dbReference>